<accession>A0A164QLX1</accession>
<dbReference type="AlphaFoldDB" id="A0A164QLX1"/>
<protein>
    <submittedName>
        <fullName evidence="1">Uncharacterized protein</fullName>
    </submittedName>
</protein>
<proteinExistence type="predicted"/>
<evidence type="ECO:0000313" key="1">
    <source>
        <dbReference type="EMBL" id="KZS07870.1"/>
    </source>
</evidence>
<organism evidence="1 2">
    <name type="scientific">Daphnia magna</name>
    <dbReference type="NCBI Taxonomy" id="35525"/>
    <lineage>
        <taxon>Eukaryota</taxon>
        <taxon>Metazoa</taxon>
        <taxon>Ecdysozoa</taxon>
        <taxon>Arthropoda</taxon>
        <taxon>Crustacea</taxon>
        <taxon>Branchiopoda</taxon>
        <taxon>Diplostraca</taxon>
        <taxon>Cladocera</taxon>
        <taxon>Anomopoda</taxon>
        <taxon>Daphniidae</taxon>
        <taxon>Daphnia</taxon>
    </lineage>
</organism>
<evidence type="ECO:0000313" key="2">
    <source>
        <dbReference type="Proteomes" id="UP000076858"/>
    </source>
</evidence>
<dbReference type="EMBL" id="LRGB01002384">
    <property type="protein sequence ID" value="KZS07870.1"/>
    <property type="molecule type" value="Genomic_DNA"/>
</dbReference>
<reference evidence="1 2" key="1">
    <citation type="submission" date="2016-03" db="EMBL/GenBank/DDBJ databases">
        <title>EvidentialGene: Evidence-directed Construction of Genes on Genomes.</title>
        <authorList>
            <person name="Gilbert D.G."/>
            <person name="Choi J.-H."/>
            <person name="Mockaitis K."/>
            <person name="Colbourne J."/>
            <person name="Pfrender M."/>
        </authorList>
    </citation>
    <scope>NUCLEOTIDE SEQUENCE [LARGE SCALE GENOMIC DNA]</scope>
    <source>
        <strain evidence="1 2">Xinb3</strain>
        <tissue evidence="1">Complete organism</tissue>
    </source>
</reference>
<comment type="caution">
    <text evidence="1">The sequence shown here is derived from an EMBL/GenBank/DDBJ whole genome shotgun (WGS) entry which is preliminary data.</text>
</comment>
<sequence length="51" mass="6034">MRWGWNFLNLMVKDGKLLGRYVISENRKNRVGLRRPHGIVNGRKRLSLIKS</sequence>
<dbReference type="Proteomes" id="UP000076858">
    <property type="component" value="Unassembled WGS sequence"/>
</dbReference>
<name>A0A164QLX1_9CRUS</name>
<keyword evidence="2" id="KW-1185">Reference proteome</keyword>
<gene>
    <name evidence="1" type="ORF">APZ42_028270</name>
</gene>